<dbReference type="NCBIfam" id="TIGR01451">
    <property type="entry name" value="B_ant_repeat"/>
    <property type="match status" value="1"/>
</dbReference>
<dbReference type="STRING" id="118060.ATZ35_03875"/>
<accession>A0A0U2X899</accession>
<keyword evidence="4" id="KW-1185">Reference proteome</keyword>
<feature type="domain" description="WxL" evidence="1">
    <location>
        <begin position="1138"/>
        <end position="1279"/>
    </location>
</feature>
<dbReference type="Pfam" id="PF17936">
    <property type="entry name" value="Big_6"/>
    <property type="match status" value="1"/>
</dbReference>
<dbReference type="InterPro" id="IPR047589">
    <property type="entry name" value="DUF11_rpt"/>
</dbReference>
<dbReference type="Pfam" id="PF13731">
    <property type="entry name" value="WxL"/>
    <property type="match status" value="1"/>
</dbReference>
<dbReference type="NCBIfam" id="TIGR04226">
    <property type="entry name" value="RrgB_K2N_iso_D2"/>
    <property type="match status" value="1"/>
</dbReference>
<evidence type="ECO:0000259" key="1">
    <source>
        <dbReference type="Pfam" id="PF13731"/>
    </source>
</evidence>
<dbReference type="KEGG" id="erx:ATZ35_03875"/>
<dbReference type="SUPFAM" id="SSF49401">
    <property type="entry name" value="Bacterial adhesins"/>
    <property type="match status" value="1"/>
</dbReference>
<dbReference type="Gene3D" id="2.60.40.740">
    <property type="match status" value="1"/>
</dbReference>
<dbReference type="InterPro" id="IPR041498">
    <property type="entry name" value="Big_6"/>
</dbReference>
<dbReference type="Gene3D" id="2.60.40.10">
    <property type="entry name" value="Immunoglobulins"/>
    <property type="match status" value="1"/>
</dbReference>
<dbReference type="InterPro" id="IPR008966">
    <property type="entry name" value="Adhesion_dom_sf"/>
</dbReference>
<dbReference type="AlphaFoldDB" id="A0A0U2X899"/>
<dbReference type="RefSeq" id="WP_208929580.1">
    <property type="nucleotide sequence ID" value="NZ_CP013655.1"/>
</dbReference>
<evidence type="ECO:0008006" key="5">
    <source>
        <dbReference type="Google" id="ProtNLM"/>
    </source>
</evidence>
<evidence type="ECO:0000259" key="2">
    <source>
        <dbReference type="Pfam" id="PF17936"/>
    </source>
</evidence>
<feature type="domain" description="Bacterial Ig" evidence="2">
    <location>
        <begin position="858"/>
        <end position="937"/>
    </location>
</feature>
<evidence type="ECO:0000313" key="4">
    <source>
        <dbReference type="Proteomes" id="UP000067523"/>
    </source>
</evidence>
<gene>
    <name evidence="3" type="ORF">ATZ35_03875</name>
</gene>
<dbReference type="InterPro" id="IPR046776">
    <property type="entry name" value="Pectate_lyase_5"/>
</dbReference>
<dbReference type="Pfam" id="PF20585">
    <property type="entry name" value="Pectate_lyase_5"/>
    <property type="match status" value="1"/>
</dbReference>
<protein>
    <recommendedName>
        <fullName evidence="5">WxL domain-containing protein</fullName>
    </recommendedName>
</protein>
<dbReference type="Proteomes" id="UP000067523">
    <property type="component" value="Chromosome"/>
</dbReference>
<dbReference type="EMBL" id="CP013655">
    <property type="protein sequence ID" value="ALS36328.1"/>
    <property type="molecule type" value="Genomic_DNA"/>
</dbReference>
<dbReference type="InterPro" id="IPR026466">
    <property type="entry name" value="Fim_isopep_form_D2_dom"/>
</dbReference>
<dbReference type="InterPro" id="IPR027994">
    <property type="entry name" value="WxL_dom"/>
</dbReference>
<sequence length="1279" mass="136901">MKISRKIKICLLAVVLISVVTFMGLKKTAPIKANEESYSLQVVDTDYKGTGFLKVDLVIPTMHKEILRLTAEGTMPIGDENLFDGVPTEYENKVLVKQPKDLNSVDFDFKENGGKFVTTLLVQVDPDTKLDKGSFSLKNADGQVLTSTSFDVPKVSDAVTSETEVNSNTLVERSLIQAVNYAVSPLSVDVPTPSNPVDVSTWEQFKAAVTDGSVDWINLKADFSATSAGPTATRSKVINGKDGNVTHSIDFLARYITLGTASPGSFMALLDMNYSGSATPIFRSNTASNSANWELRVNNLATLTGNASSLTSLVNGSVVISGENNFVSTAADSFIASKNLKISDHANVTADLVRGFYTTSISGSSLLVNEGSKVNLKSTGNYNVVQAMNVANFEISGADTELNVVGYATGGASSDGIFLVNSTSSVSNVNILAGAKLAIKSLAPTSGSPAFFMRSLGGKLIVDDNSTLDIEAESADGNNLVAAVRFYDEGNNSFEVSNNSKVNILKKSTNNSGVRMFSNNNSIIVSGGSDFLLKNKGDGTPRNPGANGRNQGIQFRLGSSRETSYFKALGEDSNVLIEADYGAAIDCNSQMLDVEQTEGAYFVVRGKTAGSNYGIFSSPSNTTTFNMTKPKYFDFRNDSSGGGLIFQNGASSTFVLNGSDLSVWKNGQNLDGNPSLSWTVLNASLSGSGFSNIVSTDNPDFQGKFAGADAYSRMTANNQNAVVDELRVPTNADKYIWGHASVPEGKSEENRDAYTDEVHVRVKVYKADGTLDFEQIGSSIGDENGNGGESVYGDAPRAGIIKIQVPEGKFLTKEHTIKVVGAWRGSKSGEGTESVHTSKPDELQAPERSILDVTPPEPAKLTDVNLNNATKVLAGDGSEVGATVYVYYDNGDKDTGNLLGTTRVQPDGKWVFNLPAYVDKEKELSIYLEDTAGKQSYDSNGLIKPPVTNTDKGNINPYQDYTYHDAVFKGVAKYEVKDILPDTNKIVKEFTTSGHGNTSVGDTLTYTLNVNNAKSASYATTLRDAWITDQLAEGLKFDPANAEVKINGELATSAQFSYVADTRTLTVKIGDLKSTESAKVTFKVTVQQSAVDQDIKNTAYAHGYSPRETSESFVPGINANPEYDIYDAKSNEVSTGAVFGTLSITSAPTVIDFKTHVAGMKDTRVENPELDKPLVVSDNRGTLKQWTLTAALTKEMRNVDDNSKVLSEAVRYNTGTKEFPLTGESLGVLTQTHATAGDYVVSSGWGPGHAGLKLEVPAGNVQKLGQYQGEITWKLGLTP</sequence>
<dbReference type="InterPro" id="IPR013783">
    <property type="entry name" value="Ig-like_fold"/>
</dbReference>
<organism evidence="3 4">
    <name type="scientific">Enterococcus rotai</name>
    <dbReference type="NCBI Taxonomy" id="118060"/>
    <lineage>
        <taxon>Bacteria</taxon>
        <taxon>Bacillati</taxon>
        <taxon>Bacillota</taxon>
        <taxon>Bacilli</taxon>
        <taxon>Lactobacillales</taxon>
        <taxon>Enterococcaceae</taxon>
        <taxon>Enterococcus</taxon>
    </lineage>
</organism>
<evidence type="ECO:0000313" key="3">
    <source>
        <dbReference type="EMBL" id="ALS36328.1"/>
    </source>
</evidence>
<name>A0A0U2X899_9ENTE</name>
<proteinExistence type="predicted"/>
<reference evidence="4" key="1">
    <citation type="submission" date="2015-12" db="EMBL/GenBank/DDBJ databases">
        <authorList>
            <person name="Lauer A."/>
            <person name="Humrighouse B."/>
            <person name="Loparev V."/>
            <person name="Shewmaker P.L."/>
            <person name="Whitney A.M."/>
            <person name="McLaughlin R.W."/>
        </authorList>
    </citation>
    <scope>NUCLEOTIDE SEQUENCE [LARGE SCALE GENOMIC DNA]</scope>
    <source>
        <strain evidence="4">LMG 26678</strain>
    </source>
</reference>